<feature type="compositionally biased region" description="Pro residues" evidence="1">
    <location>
        <begin position="1"/>
        <end position="10"/>
    </location>
</feature>
<evidence type="ECO:0000256" key="1">
    <source>
        <dbReference type="SAM" id="MobiDB-lite"/>
    </source>
</evidence>
<dbReference type="EMBL" id="PVGH01000086">
    <property type="protein sequence ID" value="PRF57042.1"/>
    <property type="molecule type" value="Genomic_DNA"/>
</dbReference>
<evidence type="ECO:0000313" key="3">
    <source>
        <dbReference type="Proteomes" id="UP000238982"/>
    </source>
</evidence>
<name>A0A2S9MFQ3_9BURK</name>
<dbReference type="AlphaFoldDB" id="A0A2S9MFQ3"/>
<reference evidence="2 3" key="1">
    <citation type="submission" date="2018-03" db="EMBL/GenBank/DDBJ databases">
        <authorList>
            <person name="Keele B.F."/>
        </authorList>
    </citation>
    <scope>NUCLEOTIDE SEQUENCE [LARGE SCALE GENOMIC DNA]</scope>
    <source>
        <strain evidence="2 3">AU19729</strain>
    </source>
</reference>
<protein>
    <submittedName>
        <fullName evidence="2">Uncharacterized protein</fullName>
    </submittedName>
</protein>
<comment type="caution">
    <text evidence="2">The sequence shown here is derived from an EMBL/GenBank/DDBJ whole genome shotgun (WGS) entry which is preliminary data.</text>
</comment>
<feature type="region of interest" description="Disordered" evidence="1">
    <location>
        <begin position="1"/>
        <end position="44"/>
    </location>
</feature>
<sequence>MPGQQQPPRPVCARRGESQSAGAGTQSRALSGSLPETFRHGTAPRRAAVSIVVAVVRKHDATYNRDVMRNNNRVTAHVKATAHPKLA</sequence>
<feature type="compositionally biased region" description="Polar residues" evidence="1">
    <location>
        <begin position="18"/>
        <end position="30"/>
    </location>
</feature>
<dbReference type="Proteomes" id="UP000238982">
    <property type="component" value="Unassembled WGS sequence"/>
</dbReference>
<evidence type="ECO:0000313" key="2">
    <source>
        <dbReference type="EMBL" id="PRF57042.1"/>
    </source>
</evidence>
<gene>
    <name evidence="2" type="ORF">C6Q15_23380</name>
</gene>
<organism evidence="2 3">
    <name type="scientific">Burkholderia multivorans</name>
    <dbReference type="NCBI Taxonomy" id="87883"/>
    <lineage>
        <taxon>Bacteria</taxon>
        <taxon>Pseudomonadati</taxon>
        <taxon>Pseudomonadota</taxon>
        <taxon>Betaproteobacteria</taxon>
        <taxon>Burkholderiales</taxon>
        <taxon>Burkholderiaceae</taxon>
        <taxon>Burkholderia</taxon>
        <taxon>Burkholderia cepacia complex</taxon>
    </lineage>
</organism>
<proteinExistence type="predicted"/>
<accession>A0A2S9MFQ3</accession>